<feature type="chain" id="PRO_5016312744" description="Invertebrate defensins family profile domain-containing protein" evidence="2">
    <location>
        <begin position="28"/>
        <end position="93"/>
    </location>
</feature>
<protein>
    <recommendedName>
        <fullName evidence="5">Invertebrate defensins family profile domain-containing protein</fullName>
    </recommendedName>
</protein>
<gene>
    <name evidence="3" type="ORF">FA14DRAFT_177955</name>
</gene>
<evidence type="ECO:0000313" key="3">
    <source>
        <dbReference type="EMBL" id="PWN34549.1"/>
    </source>
</evidence>
<dbReference type="Proteomes" id="UP000245771">
    <property type="component" value="Unassembled WGS sequence"/>
</dbReference>
<evidence type="ECO:0008006" key="5">
    <source>
        <dbReference type="Google" id="ProtNLM"/>
    </source>
</evidence>
<feature type="region of interest" description="Disordered" evidence="1">
    <location>
        <begin position="38"/>
        <end position="60"/>
    </location>
</feature>
<name>A0A316VAB2_9BASI</name>
<dbReference type="OrthoDB" id="660122at2759"/>
<dbReference type="RefSeq" id="XP_025354851.1">
    <property type="nucleotide sequence ID" value="XM_025500800.1"/>
</dbReference>
<keyword evidence="2" id="KW-0732">Signal</keyword>
<evidence type="ECO:0000256" key="1">
    <source>
        <dbReference type="SAM" id="MobiDB-lite"/>
    </source>
</evidence>
<accession>A0A316VAB2</accession>
<reference evidence="3 4" key="1">
    <citation type="journal article" date="2018" name="Mol. Biol. Evol.">
        <title>Broad Genomic Sampling Reveals a Smut Pathogenic Ancestry of the Fungal Clade Ustilaginomycotina.</title>
        <authorList>
            <person name="Kijpornyongpan T."/>
            <person name="Mondo S.J."/>
            <person name="Barry K."/>
            <person name="Sandor L."/>
            <person name="Lee J."/>
            <person name="Lipzen A."/>
            <person name="Pangilinan J."/>
            <person name="LaButti K."/>
            <person name="Hainaut M."/>
            <person name="Henrissat B."/>
            <person name="Grigoriev I.V."/>
            <person name="Spatafora J.W."/>
            <person name="Aime M.C."/>
        </authorList>
    </citation>
    <scope>NUCLEOTIDE SEQUENCE [LARGE SCALE GENOMIC DNA]</scope>
    <source>
        <strain evidence="3 4">MCA 3882</strain>
    </source>
</reference>
<dbReference type="GeneID" id="37022581"/>
<proteinExistence type="predicted"/>
<dbReference type="InParanoid" id="A0A316VAB2"/>
<evidence type="ECO:0000313" key="4">
    <source>
        <dbReference type="Proteomes" id="UP000245771"/>
    </source>
</evidence>
<keyword evidence="4" id="KW-1185">Reference proteome</keyword>
<dbReference type="AlphaFoldDB" id="A0A316VAB2"/>
<feature type="signal peptide" evidence="2">
    <location>
        <begin position="1"/>
        <end position="27"/>
    </location>
</feature>
<dbReference type="EMBL" id="KZ819603">
    <property type="protein sequence ID" value="PWN34549.1"/>
    <property type="molecule type" value="Genomic_DNA"/>
</dbReference>
<organism evidence="3 4">
    <name type="scientific">Meira miltonrushii</name>
    <dbReference type="NCBI Taxonomy" id="1280837"/>
    <lineage>
        <taxon>Eukaryota</taxon>
        <taxon>Fungi</taxon>
        <taxon>Dikarya</taxon>
        <taxon>Basidiomycota</taxon>
        <taxon>Ustilaginomycotina</taxon>
        <taxon>Exobasidiomycetes</taxon>
        <taxon>Exobasidiales</taxon>
        <taxon>Brachybasidiaceae</taxon>
        <taxon>Meira</taxon>
    </lineage>
</organism>
<sequence>MMSSTMNKLYFIIAITVVLLQVSQVESLPVRQFTNVEQRQTPFSSIKRDDSSSQQPMNAGTSAAACYGSCPGRGQAYTGRACKAVYGCQSGSS</sequence>
<evidence type="ECO:0000256" key="2">
    <source>
        <dbReference type="SAM" id="SignalP"/>
    </source>
</evidence>